<dbReference type="SMART" id="SM00343">
    <property type="entry name" value="ZnF_C2HC"/>
    <property type="match status" value="6"/>
</dbReference>
<keyword evidence="1" id="KW-0862">Zinc</keyword>
<dbReference type="PANTHER" id="PTHR46978">
    <property type="entry name" value="ZINC KNUCKLE (CCHC-TYPE) FAMILY PROTEIN"/>
    <property type="match status" value="1"/>
</dbReference>
<evidence type="ECO:0000256" key="1">
    <source>
        <dbReference type="PROSITE-ProRule" id="PRU00047"/>
    </source>
</evidence>
<name>A0AAV8SDK0_9ROSI</name>
<reference evidence="4 5" key="1">
    <citation type="submission" date="2021-09" db="EMBL/GenBank/DDBJ databases">
        <title>Genomic insights and catalytic innovation underlie evolution of tropane alkaloids biosynthesis.</title>
        <authorList>
            <person name="Wang Y.-J."/>
            <person name="Tian T."/>
            <person name="Huang J.-P."/>
            <person name="Huang S.-X."/>
        </authorList>
    </citation>
    <scope>NUCLEOTIDE SEQUENCE [LARGE SCALE GENOMIC DNA]</scope>
    <source>
        <strain evidence="4">KIB-2018</strain>
        <tissue evidence="4">Leaf</tissue>
    </source>
</reference>
<dbReference type="SUPFAM" id="SSF57756">
    <property type="entry name" value="Retrovirus zinc finger-like domains"/>
    <property type="match status" value="3"/>
</dbReference>
<dbReference type="Gene3D" id="4.10.60.10">
    <property type="entry name" value="Zinc finger, CCHC-type"/>
    <property type="match status" value="4"/>
</dbReference>
<dbReference type="GO" id="GO:0003676">
    <property type="term" value="F:nucleic acid binding"/>
    <property type="evidence" value="ECO:0007669"/>
    <property type="project" value="InterPro"/>
</dbReference>
<proteinExistence type="predicted"/>
<dbReference type="PROSITE" id="PS50158">
    <property type="entry name" value="ZF_CCHC"/>
    <property type="match status" value="3"/>
</dbReference>
<accession>A0AAV8SDK0</accession>
<feature type="domain" description="CCHC-type" evidence="3">
    <location>
        <begin position="347"/>
        <end position="362"/>
    </location>
</feature>
<dbReference type="Pfam" id="PF00098">
    <property type="entry name" value="zf-CCHC"/>
    <property type="match status" value="4"/>
</dbReference>
<sequence length="379" mass="41342">MGKRDKHAAKADARDYEEDDGPKRNSSVLVVDSDDEEANEDLSLKIVEKAMIMRAARLNQNDNDNVVVLDYEPPKDDIGVVKGGESAGDGVGDSGVVELTSSSSLETEAVATDISGVKKKKKKKKMKIKSEDKSVTVAEEEGEKEEIVEKVETVKDPEELVESVNPNGIEMSDNTVLRKLLRGPRYFDPPDSGWSATCFNCGEEGHMAVNCPSQKKKKKPCYVCGSLDHSAKQCKKGRDCAICKQAGHQAKDCPQKLKSTMQSSKICLKCGDTGHDLFLCRNGYPLDDLKEIQCYICKVSGHLCCSNSIDGIAREVSCYKCGELGHSGLVNPRLHEEANNTASPTLCYKCGGSGHFARECTKSAKVSFGRDFSSKLNCH</sequence>
<dbReference type="InterPro" id="IPR036875">
    <property type="entry name" value="Znf_CCHC_sf"/>
</dbReference>
<evidence type="ECO:0000313" key="4">
    <source>
        <dbReference type="EMBL" id="KAJ8750143.1"/>
    </source>
</evidence>
<gene>
    <name evidence="4" type="ORF">K2173_014058</name>
</gene>
<feature type="domain" description="CCHC-type" evidence="3">
    <location>
        <begin position="240"/>
        <end position="255"/>
    </location>
</feature>
<keyword evidence="5" id="KW-1185">Reference proteome</keyword>
<dbReference type="EMBL" id="JAIWQS010000011">
    <property type="protein sequence ID" value="KAJ8750143.1"/>
    <property type="molecule type" value="Genomic_DNA"/>
</dbReference>
<evidence type="ECO:0000313" key="5">
    <source>
        <dbReference type="Proteomes" id="UP001159364"/>
    </source>
</evidence>
<evidence type="ECO:0000259" key="3">
    <source>
        <dbReference type="PROSITE" id="PS50158"/>
    </source>
</evidence>
<dbReference type="PANTHER" id="PTHR46978:SF1">
    <property type="entry name" value="ZINC KNUCKLE (CCHC-TYPE) FAMILY PROTEIN"/>
    <property type="match status" value="1"/>
</dbReference>
<protein>
    <recommendedName>
        <fullName evidence="3">CCHC-type domain-containing protein</fullName>
    </recommendedName>
</protein>
<comment type="caution">
    <text evidence="4">The sequence shown here is derived from an EMBL/GenBank/DDBJ whole genome shotgun (WGS) entry which is preliminary data.</text>
</comment>
<keyword evidence="1" id="KW-0863">Zinc-finger</keyword>
<feature type="domain" description="CCHC-type" evidence="3">
    <location>
        <begin position="198"/>
        <end position="213"/>
    </location>
</feature>
<dbReference type="GO" id="GO:0008270">
    <property type="term" value="F:zinc ion binding"/>
    <property type="evidence" value="ECO:0007669"/>
    <property type="project" value="UniProtKB-KW"/>
</dbReference>
<dbReference type="InterPro" id="IPR001878">
    <property type="entry name" value="Znf_CCHC"/>
</dbReference>
<feature type="region of interest" description="Disordered" evidence="2">
    <location>
        <begin position="1"/>
        <end position="38"/>
    </location>
</feature>
<organism evidence="4 5">
    <name type="scientific">Erythroxylum novogranatense</name>
    <dbReference type="NCBI Taxonomy" id="1862640"/>
    <lineage>
        <taxon>Eukaryota</taxon>
        <taxon>Viridiplantae</taxon>
        <taxon>Streptophyta</taxon>
        <taxon>Embryophyta</taxon>
        <taxon>Tracheophyta</taxon>
        <taxon>Spermatophyta</taxon>
        <taxon>Magnoliopsida</taxon>
        <taxon>eudicotyledons</taxon>
        <taxon>Gunneridae</taxon>
        <taxon>Pentapetalae</taxon>
        <taxon>rosids</taxon>
        <taxon>fabids</taxon>
        <taxon>Malpighiales</taxon>
        <taxon>Erythroxylaceae</taxon>
        <taxon>Erythroxylum</taxon>
    </lineage>
</organism>
<keyword evidence="1" id="KW-0479">Metal-binding</keyword>
<dbReference type="AlphaFoldDB" id="A0AAV8SDK0"/>
<evidence type="ECO:0000256" key="2">
    <source>
        <dbReference type="SAM" id="MobiDB-lite"/>
    </source>
</evidence>
<dbReference type="Proteomes" id="UP001159364">
    <property type="component" value="Linkage Group LG11"/>
</dbReference>